<keyword evidence="22" id="KW-1267">Proteomics identification</keyword>
<dbReference type="GO" id="GO:0030968">
    <property type="term" value="P:endoplasmic reticulum unfolded protein response"/>
    <property type="evidence" value="ECO:0000315"/>
    <property type="project" value="WormBase"/>
</dbReference>
<dbReference type="GO" id="GO:0061062">
    <property type="term" value="P:regulation of nematode larval development"/>
    <property type="evidence" value="ECO:0000315"/>
    <property type="project" value="WormBase"/>
</dbReference>
<dbReference type="InterPro" id="IPR009448">
    <property type="entry name" value="UDP-g_GGtrans"/>
</dbReference>
<feature type="domain" description="UGGT thioredoxin-like" evidence="15">
    <location>
        <begin position="273"/>
        <end position="399"/>
    </location>
</feature>
<dbReference type="PeptideAtlas" id="Q9GPA0"/>
<dbReference type="PANTHER" id="PTHR11226:SF0">
    <property type="entry name" value="UDP-GLUCOSE:GLYCOPROTEIN GLUCOSYLTRANSFERASE"/>
    <property type="match status" value="1"/>
</dbReference>
<dbReference type="CAZy" id="GT24">
    <property type="family name" value="Glycosyltransferase Family 24"/>
</dbReference>
<accession>Q9GPA0</accession>
<feature type="domain" description="UGGT thioredoxin-like" evidence="14">
    <location>
        <begin position="34"/>
        <end position="207"/>
    </location>
</feature>
<organism evidence="19 20">
    <name type="scientific">Caenorhabditis elegans</name>
    <dbReference type="NCBI Taxonomy" id="6239"/>
    <lineage>
        <taxon>Eukaryota</taxon>
        <taxon>Metazoa</taxon>
        <taxon>Ecdysozoa</taxon>
        <taxon>Nematoda</taxon>
        <taxon>Chromadorea</taxon>
        <taxon>Rhabditida</taxon>
        <taxon>Rhabditina</taxon>
        <taxon>Rhabditomorpha</taxon>
        <taxon>Rhabditoidea</taxon>
        <taxon>Rhabditidae</taxon>
        <taxon>Peloderinae</taxon>
        <taxon>Caenorhabditis</taxon>
    </lineage>
</organism>
<dbReference type="Proteomes" id="UP000001940">
    <property type="component" value="Chromosome X"/>
</dbReference>
<dbReference type="InParanoid" id="Q9GPA0"/>
<feature type="compositionally biased region" description="Polar residues" evidence="12">
    <location>
        <begin position="1472"/>
        <end position="1484"/>
    </location>
</feature>
<keyword evidence="20" id="KW-1185">Reference proteome</keyword>
<dbReference type="SUPFAM" id="SSF53448">
    <property type="entry name" value="Nucleotide-diphospho-sugar transferases"/>
    <property type="match status" value="1"/>
</dbReference>
<evidence type="ECO:0000256" key="6">
    <source>
        <dbReference type="ARBA" id="ARBA00022679"/>
    </source>
</evidence>
<dbReference type="InterPro" id="IPR040692">
    <property type="entry name" value="UGGT_TRXL_3"/>
</dbReference>
<evidence type="ECO:0000256" key="1">
    <source>
        <dbReference type="ARBA" id="ARBA00001913"/>
    </source>
</evidence>
<evidence type="ECO:0000259" key="18">
    <source>
        <dbReference type="Pfam" id="PF18404"/>
    </source>
</evidence>
<evidence type="ECO:0000256" key="13">
    <source>
        <dbReference type="SAM" id="SignalP"/>
    </source>
</evidence>
<evidence type="ECO:0000313" key="19">
    <source>
        <dbReference type="EMBL" id="CCD71302.1"/>
    </source>
</evidence>
<keyword evidence="5" id="KW-0328">Glycosyltransferase</keyword>
<evidence type="ECO:0000256" key="12">
    <source>
        <dbReference type="SAM" id="MobiDB-lite"/>
    </source>
</evidence>
<sequence>MNLTGLLIFFCHIAVLAALEKKGVHTSLKANWDSTSLLAEASEFIAEENEKLFVKFIDIVNKDVGTLNWEKLTDEQKYEYTIKTAGKVLSTSSVDLLKFALALRQYSPRVQSFQQIAVEYGEKCDVFVVVGEQVSCEYTKLEKMIKDAKTNSQVLESDHIFGEKDLKQAAILYGELGTTSFAKAWEKLSKLQKTKLIFRHFSKKTDSHPVSLSGYGVELAIKNTEYKAVDESSEKKNVEEDEADLFGFNIKLLKELHPDSVDAIESFRVNLKESDELTPLKRWELQDLSYQAAQKIVNAGPADAIGTLEEYSQNFPTHARALAKTSVSDLLRKEVLQNRKMLEKASIEVGETSLYINGINQDINSLDLFKLADLLKQENKLADGFHSMGINREYLSILVGMDTSDDEKTTYAVDHREGYPFFINNLDTDKKYKQWGNSVKLMLQPYYPGMIRPIARNLFSLVFVVDPSTSEGRKFLRIGQTFNSHDIAMRIGYIFAVNQDTKASGETDLGVALLNLFNFVSIDSSNADALKVLNNFLDDYRSKDPTIEDIKEFFEAKFSDASFSDVFGVNSDYDKGRKHGFEFVQKTGLNSAPKVLLNGFILDDEGVRGDNIEETIMMEVMKISPKIQRAIMEGKLTDRMNVGNWVLEQKDVMPRINKRILSAPSKKTYVEILGSMDCKSLKDVENLSDSDKAGCLLQTTKYLQKASADSILPVTLWVVADAEAASGRRFIYNSLQILKNSANSRVGIIFNPESVEKACESNSISSYIRAALDFLPMDQAKRLILKLSNEEYAADFISGKITFDDLSVGGMDTAKFLADKKKLDCERTRLESQIVKKVLDISSGGRVVVGNALQVGPLESSEHFEAADFKLLESMLLSRGAEVISSHLKKWEFDVSNGVGSNTVFSIAGHVGKHASSQKRTWVSIQGDEHSVVTLPADEMDRPAVDVLAVVDPLTMEAQKLGSILHLIKKVTNCEIKIVMNPKDKHSELPLKRFYRYAAASELSFDHNGNLNTNVVRFDNLPSKQLLTLSLQAPDSWIVEAVSAKYDLDNIKMEQANGDVTAEFALQHLLLDGQCFDEVSGQPPRGLQFTLGTDKNPKQFDTIVMANLGYFQLKANPGAWKLEIRDGKSSEIYKIGSHVGAEKIGEDVLQVVIDSFTGKSVRVRVEKREGMEERNLLSDDEEGVWSSLSNLVSSKEKTQEVINVFSLASGHLYERFMRIMIVSVMKNTKHPVKFWLLKNYLSPQFKETLPTLAKHYGFEYELIEYKWPRWLHQQKEKQRIMWGFKILFLDVLFPLDVQKVIFVDADQVVRADLMELMKFDLGNAPYGYVPFCESRKEMDGFRFWKQGYWANHLAGRRYHISALYVIDLQKFRQIAAGDRLRGQYQGLSGDPNSLANLDQDLPNNMIHQVKIKSLPQEWLWCETWCDDGSKKNAKTIDLCNNPLTKEPKLDSAARIIGEWKTYDDEIREVISGHSSDNPSDNVISENDDSHTEL</sequence>
<dbReference type="Bgee" id="WBGene00018604">
    <property type="expression patterns" value="Expressed in embryo and 4 other cell types or tissues"/>
</dbReference>
<dbReference type="CTD" id="181007"/>
<feature type="domain" description="Glucosyltransferase 24 catalytic" evidence="18">
    <location>
        <begin position="1202"/>
        <end position="1468"/>
    </location>
</feature>
<dbReference type="UCSC" id="F48E3.3">
    <property type="organism name" value="c. elegans"/>
</dbReference>
<comment type="pathway">
    <text evidence="3">Protein modification; protein glycosylation.</text>
</comment>
<comment type="cofactor">
    <cofactor evidence="1">
        <name>Ca(2+)</name>
        <dbReference type="ChEBI" id="CHEBI:29108"/>
    </cofactor>
</comment>
<keyword evidence="8" id="KW-0256">Endoplasmic reticulum</keyword>
<dbReference type="InterPro" id="IPR040497">
    <property type="entry name" value="Glyco_transf_24"/>
</dbReference>
<dbReference type="PhylomeDB" id="Q9GPA0"/>
<dbReference type="Gene3D" id="3.90.550.10">
    <property type="entry name" value="Spore Coat Polysaccharide Biosynthesis Protein SpsA, Chain A"/>
    <property type="match status" value="1"/>
</dbReference>
<dbReference type="GO" id="GO:0018279">
    <property type="term" value="P:protein N-linked glycosylation via asparagine"/>
    <property type="evidence" value="ECO:0000315"/>
    <property type="project" value="WormBase"/>
</dbReference>
<evidence type="ECO:0000313" key="20">
    <source>
        <dbReference type="Proteomes" id="UP000001940"/>
    </source>
</evidence>
<reference evidence="19 20" key="1">
    <citation type="journal article" date="1998" name="Science">
        <title>Genome sequence of the nematode C. elegans: a platform for investigating biology.</title>
        <authorList>
            <consortium name="The C. elegans sequencing consortium"/>
            <person name="Sulson J.E."/>
            <person name="Waterston R."/>
        </authorList>
    </citation>
    <scope>NUCLEOTIDE SEQUENCE [LARGE SCALE GENOMIC DNA]</scope>
    <source>
        <strain evidence="19 20">Bristol N2</strain>
    </source>
</reference>
<dbReference type="InterPro" id="IPR040694">
    <property type="entry name" value="UGGT_TRXL_2"/>
</dbReference>
<feature type="region of interest" description="Disordered" evidence="12">
    <location>
        <begin position="1470"/>
        <end position="1493"/>
    </location>
</feature>
<feature type="signal peptide" evidence="13">
    <location>
        <begin position="1"/>
        <end position="18"/>
    </location>
</feature>
<evidence type="ECO:0000256" key="9">
    <source>
        <dbReference type="ARBA" id="ARBA00023180"/>
    </source>
</evidence>
<dbReference type="Pfam" id="PF18403">
    <property type="entry name" value="Thioredoxin_15"/>
    <property type="match status" value="1"/>
</dbReference>
<comment type="catalytic activity">
    <reaction evidence="11">
        <text>N(4)-(alpha-D-Man-(1-&gt;2)-alpha-D-Man-(1-&gt;2)-alpha-D-Man-(1-&gt;3)-[alpha-D-Man-(1-&gt;2)-alpha-D-Man-(1-&gt;3)-[alpha-D-Man-(1-&gt;2)-alpha-D-Man-(1-&gt;6)]-alpha-D-Man-(1-&gt;6)]-beta-D-Man-(1-&gt;4)-beta-D-GlcNAc-(1-&gt;4)-beta-D-GlcNAc)-L-asparaginyl-[protein] (N-glucan mannose isomer 9A1,2,3B1,2,3) + UDP-alpha-D-glucose = N(4)-(alpha-D-Glc-(1-&gt;3)-alpha-D-Man-(1-&gt;2)-alpha-D-Man-(1-&gt;2)-alpha-D-Man-(1-&gt;3)-[alpha-D-Man-(1-&gt;2)-alpha-D-Man-(1-&gt;3)-[alpha-D-Man-(1-&gt;2)-alpha-D-Man-(1-&gt;6)]-alpha-D-Man-(1-&gt;6)]-beta-D-Man-(1-&gt;4)-beta-D-GlcNAc-(1-&gt;4)-beta-D-GlcNAc)-L-asparaginyl-[protein] + UDP + H(+)</text>
        <dbReference type="Rhea" id="RHEA:61304"/>
        <dbReference type="Rhea" id="RHEA-COMP:14356"/>
        <dbReference type="Rhea" id="RHEA-COMP:14357"/>
        <dbReference type="ChEBI" id="CHEBI:15378"/>
        <dbReference type="ChEBI" id="CHEBI:58223"/>
        <dbReference type="ChEBI" id="CHEBI:58885"/>
        <dbReference type="ChEBI" id="CHEBI:59080"/>
        <dbReference type="ChEBI" id="CHEBI:139493"/>
    </reaction>
</comment>
<keyword evidence="7 13" id="KW-0732">Signal</keyword>
<keyword evidence="6" id="KW-0808">Transferase</keyword>
<dbReference type="KEGG" id="cel:CELE_F48E3.3"/>
<dbReference type="HOGENOM" id="CLU_002668_1_1_1"/>
<dbReference type="GO" id="GO:0005788">
    <property type="term" value="C:endoplasmic reticulum lumen"/>
    <property type="evidence" value="ECO:0007669"/>
    <property type="project" value="UniProtKB-SubCell"/>
</dbReference>
<dbReference type="STRING" id="6239.F48E3.3.1"/>
<comment type="function">
    <text evidence="10">Recognizes glycoproteins with minor folding defects. Reglucosylates single N-glycans near the misfolded part of the protein, thus providing quality control for protein folding in the endoplasmic reticulum. Reglucosylated proteins are recognized by calreticulin for recycling to the endoplasmic reticulum and refolding or degradation.</text>
</comment>
<dbReference type="PaxDb" id="6239-F48E3.3"/>
<evidence type="ECO:0000313" key="21">
    <source>
        <dbReference type="WormBase" id="F48E3.3"/>
    </source>
</evidence>
<evidence type="ECO:0000259" key="17">
    <source>
        <dbReference type="Pfam" id="PF18403"/>
    </source>
</evidence>
<dbReference type="GO" id="GO:0005783">
    <property type="term" value="C:endoplasmic reticulum"/>
    <property type="evidence" value="ECO:0000250"/>
    <property type="project" value="WormBase"/>
</dbReference>
<evidence type="ECO:0000256" key="3">
    <source>
        <dbReference type="ARBA" id="ARBA00004922"/>
    </source>
</evidence>
<dbReference type="InterPro" id="IPR029044">
    <property type="entry name" value="Nucleotide-diphossugar_trans"/>
</dbReference>
<dbReference type="InterPro" id="IPR040693">
    <property type="entry name" value="UGGT_TRXL_1"/>
</dbReference>
<dbReference type="EMBL" id="BX284606">
    <property type="protein sequence ID" value="CCD71302.1"/>
    <property type="molecule type" value="Genomic_DNA"/>
</dbReference>
<evidence type="ECO:0000259" key="16">
    <source>
        <dbReference type="Pfam" id="PF18402"/>
    </source>
</evidence>
<dbReference type="InterPro" id="IPR040525">
    <property type="entry name" value="UGGT_TRXL_4"/>
</dbReference>
<dbReference type="Pfam" id="PF18404">
    <property type="entry name" value="Glyco_transf_24"/>
    <property type="match status" value="1"/>
</dbReference>
<dbReference type="SMR" id="Q9GPA0"/>
<dbReference type="GO" id="GO:0051082">
    <property type="term" value="F:unfolded protein binding"/>
    <property type="evidence" value="ECO:0000318"/>
    <property type="project" value="GO_Central"/>
</dbReference>
<dbReference type="WormBase" id="F48E3.3">
    <property type="protein sequence ID" value="CE02751"/>
    <property type="gene ID" value="WBGene00018604"/>
    <property type="gene designation" value="uggt-1"/>
</dbReference>
<evidence type="ECO:0000259" key="15">
    <source>
        <dbReference type="Pfam" id="PF18401"/>
    </source>
</evidence>
<dbReference type="DIP" id="DIP-24421N"/>
<feature type="domain" description="UGGT thioredoxin-like" evidence="16">
    <location>
        <begin position="416"/>
        <end position="660"/>
    </location>
</feature>
<dbReference type="eggNOG" id="KOG1879">
    <property type="taxonomic scope" value="Eukaryota"/>
</dbReference>
<gene>
    <name evidence="19 21" type="primary">uggt-1</name>
    <name evidence="19" type="ORF">CELE_F48E3.3</name>
    <name evidence="21" type="ORF">F48E3.3</name>
</gene>
<dbReference type="AlphaFoldDB" id="Q9GPA0"/>
<feature type="domain" description="UDP-glucose:glycoprotein glucosyltransferase thioredoxin-like" evidence="17">
    <location>
        <begin position="690"/>
        <end position="904"/>
    </location>
</feature>
<dbReference type="Pfam" id="PF18402">
    <property type="entry name" value="Thioredoxin_14"/>
    <property type="match status" value="1"/>
</dbReference>
<dbReference type="Pfam" id="PF18401">
    <property type="entry name" value="Thioredoxin_13"/>
    <property type="match status" value="1"/>
</dbReference>
<dbReference type="RefSeq" id="NP_509268.1">
    <property type="nucleotide sequence ID" value="NM_076867.5"/>
</dbReference>
<dbReference type="Pfam" id="PF06427">
    <property type="entry name" value="UDP-g_GGTase"/>
    <property type="match status" value="1"/>
</dbReference>
<feature type="chain" id="PRO_5004330579" evidence="13">
    <location>
        <begin position="19"/>
        <end position="1493"/>
    </location>
</feature>
<evidence type="ECO:0000256" key="7">
    <source>
        <dbReference type="ARBA" id="ARBA00022729"/>
    </source>
</evidence>
<evidence type="ECO:0000256" key="11">
    <source>
        <dbReference type="ARBA" id="ARBA00048456"/>
    </source>
</evidence>
<evidence type="ECO:0000259" key="14">
    <source>
        <dbReference type="Pfam" id="PF18400"/>
    </source>
</evidence>
<evidence type="ECO:0000256" key="10">
    <source>
        <dbReference type="ARBA" id="ARBA00045874"/>
    </source>
</evidence>
<dbReference type="GO" id="GO:0003980">
    <property type="term" value="F:UDP-glucose:glycoprotein glucosyltransferase activity"/>
    <property type="evidence" value="ECO:0000315"/>
    <property type="project" value="WormBase"/>
</dbReference>
<evidence type="ECO:0000256" key="5">
    <source>
        <dbReference type="ARBA" id="ARBA00022676"/>
    </source>
</evidence>
<proteinExistence type="evidence at protein level"/>
<evidence type="ECO:0007829" key="22">
    <source>
        <dbReference type="PeptideAtlas" id="Q9GPA0"/>
    </source>
</evidence>
<evidence type="ECO:0000256" key="4">
    <source>
        <dbReference type="ARBA" id="ARBA00006351"/>
    </source>
</evidence>
<dbReference type="OrthoDB" id="27683at2759"/>
<dbReference type="FunCoup" id="Q9GPA0">
    <property type="interactions" value="2832"/>
</dbReference>
<dbReference type="PIR" id="T16404">
    <property type="entry name" value="T16404"/>
</dbReference>
<dbReference type="GeneID" id="181007"/>
<dbReference type="CDD" id="cd06432">
    <property type="entry name" value="GT8_HUGT1_C_like"/>
    <property type="match status" value="1"/>
</dbReference>
<keyword evidence="9" id="KW-0325">Glycoprotein</keyword>
<dbReference type="GO" id="GO:0036498">
    <property type="term" value="P:IRE1-mediated unfolded protein response"/>
    <property type="evidence" value="ECO:0000315"/>
    <property type="project" value="WormBase"/>
</dbReference>
<evidence type="ECO:0000256" key="8">
    <source>
        <dbReference type="ARBA" id="ARBA00022824"/>
    </source>
</evidence>
<evidence type="ECO:0000256" key="2">
    <source>
        <dbReference type="ARBA" id="ARBA00004319"/>
    </source>
</evidence>
<dbReference type="PANTHER" id="PTHR11226">
    <property type="entry name" value="UDP-GLUCOSE GLYCOPROTEIN:GLUCOSYLTRANSFERASE"/>
    <property type="match status" value="1"/>
</dbReference>
<dbReference type="Pfam" id="PF18400">
    <property type="entry name" value="Thioredoxin_12"/>
    <property type="match status" value="1"/>
</dbReference>
<dbReference type="AGR" id="WB:WBGene00018604"/>
<dbReference type="OMA" id="RQTKTRF"/>
<name>Q9GPA0_CAEEL</name>
<protein>
    <submittedName>
        <fullName evidence="19">UDP-Glucose Glycoprotein glucosylTransferase</fullName>
    </submittedName>
</protein>
<comment type="subcellular location">
    <subcellularLocation>
        <location evidence="2">Endoplasmic reticulum lumen</location>
    </subcellularLocation>
</comment>
<dbReference type="FunFam" id="3.90.550.10:FF:000004">
    <property type="entry name" value="UDP-glucose glycoprotein glucosyltransferase 1"/>
    <property type="match status" value="1"/>
</dbReference>
<comment type="similarity">
    <text evidence="4">Belongs to the glycosyltransferase 8 family.</text>
</comment>
<dbReference type="UniPathway" id="UPA00378"/>